<dbReference type="Proteomes" id="UP001162480">
    <property type="component" value="Chromosome 27"/>
</dbReference>
<name>A0AA36BVY5_OCTVU</name>
<reference evidence="1" key="1">
    <citation type="submission" date="2023-08" db="EMBL/GenBank/DDBJ databases">
        <authorList>
            <person name="Alioto T."/>
            <person name="Alioto T."/>
            <person name="Gomez Garrido J."/>
        </authorList>
    </citation>
    <scope>NUCLEOTIDE SEQUENCE</scope>
</reference>
<dbReference type="AlphaFoldDB" id="A0AA36BVY5"/>
<evidence type="ECO:0000313" key="2">
    <source>
        <dbReference type="Proteomes" id="UP001162480"/>
    </source>
</evidence>
<protein>
    <submittedName>
        <fullName evidence="1">Uncharacterized protein</fullName>
    </submittedName>
</protein>
<evidence type="ECO:0000313" key="1">
    <source>
        <dbReference type="EMBL" id="CAI9741633.1"/>
    </source>
</evidence>
<dbReference type="EMBL" id="OX597840">
    <property type="protein sequence ID" value="CAI9741633.1"/>
    <property type="molecule type" value="Genomic_DNA"/>
</dbReference>
<accession>A0AA36BVY5</accession>
<gene>
    <name evidence="1" type="ORF">OCTVUL_1B015539</name>
</gene>
<proteinExistence type="predicted"/>
<sequence length="194" mass="21153">MMQINCHFVAGPSVSGAAVTPAVENCRFMDGMANGKLIPDSDIFLPTKESPEALRPSGIAPSSPTPYLGSSPTVENCRFMDGMANGELIPDSDIFIPTKESPEALRPSGIGWKIKPFTSSQLEVQIDNNILKYGAVIILRKHKNVATFLIIYQKDHSNVIRSFNATENGTIPQGTNVDQILIHFRPNISDSQLI</sequence>
<organism evidence="1 2">
    <name type="scientific">Octopus vulgaris</name>
    <name type="common">Common octopus</name>
    <dbReference type="NCBI Taxonomy" id="6645"/>
    <lineage>
        <taxon>Eukaryota</taxon>
        <taxon>Metazoa</taxon>
        <taxon>Spiralia</taxon>
        <taxon>Lophotrochozoa</taxon>
        <taxon>Mollusca</taxon>
        <taxon>Cephalopoda</taxon>
        <taxon>Coleoidea</taxon>
        <taxon>Octopodiformes</taxon>
        <taxon>Octopoda</taxon>
        <taxon>Incirrata</taxon>
        <taxon>Octopodidae</taxon>
        <taxon>Octopus</taxon>
    </lineage>
</organism>
<keyword evidence="2" id="KW-1185">Reference proteome</keyword>